<gene>
    <name evidence="1" type="ORF">ACFQV2_06205</name>
</gene>
<evidence type="ECO:0000313" key="1">
    <source>
        <dbReference type="EMBL" id="MFC7613262.1"/>
    </source>
</evidence>
<dbReference type="Proteomes" id="UP001596512">
    <property type="component" value="Unassembled WGS sequence"/>
</dbReference>
<keyword evidence="2" id="KW-1185">Reference proteome</keyword>
<organism evidence="1 2">
    <name type="scientific">Actinokineospora soli</name>
    <dbReference type="NCBI Taxonomy" id="1048753"/>
    <lineage>
        <taxon>Bacteria</taxon>
        <taxon>Bacillati</taxon>
        <taxon>Actinomycetota</taxon>
        <taxon>Actinomycetes</taxon>
        <taxon>Pseudonocardiales</taxon>
        <taxon>Pseudonocardiaceae</taxon>
        <taxon>Actinokineospora</taxon>
    </lineage>
</organism>
<comment type="caution">
    <text evidence="1">The sequence shown here is derived from an EMBL/GenBank/DDBJ whole genome shotgun (WGS) entry which is preliminary data.</text>
</comment>
<proteinExistence type="predicted"/>
<reference evidence="2" key="1">
    <citation type="journal article" date="2019" name="Int. J. Syst. Evol. Microbiol.">
        <title>The Global Catalogue of Microorganisms (GCM) 10K type strain sequencing project: providing services to taxonomists for standard genome sequencing and annotation.</title>
        <authorList>
            <consortium name="The Broad Institute Genomics Platform"/>
            <consortium name="The Broad Institute Genome Sequencing Center for Infectious Disease"/>
            <person name="Wu L."/>
            <person name="Ma J."/>
        </authorList>
    </citation>
    <scope>NUCLEOTIDE SEQUENCE [LARGE SCALE GENOMIC DNA]</scope>
    <source>
        <strain evidence="2">JCM 17695</strain>
    </source>
</reference>
<sequence length="113" mass="11710">MATVADVQARTEVQLTAEQQARAGVLVGDASAIVRARVPGSVGPAARDRAGCDRLGGAAGAGLAAGRQQVRDGEWVLAHGRARGRGIYLTEDEPDLLRPTPPAPRGAFSIWTV</sequence>
<evidence type="ECO:0000313" key="2">
    <source>
        <dbReference type="Proteomes" id="UP001596512"/>
    </source>
</evidence>
<accession>A0ABW2TJW3</accession>
<dbReference type="EMBL" id="JBHTEY010000004">
    <property type="protein sequence ID" value="MFC7613262.1"/>
    <property type="molecule type" value="Genomic_DNA"/>
</dbReference>
<name>A0ABW2TJW3_9PSEU</name>
<protein>
    <submittedName>
        <fullName evidence="1">Uncharacterized protein</fullName>
    </submittedName>
</protein>